<sequence>MNKQTFESDGKTLALYPPQSPELPLFLTFLTPQEADALAALIDGKAALLAVDEPLWEHAFTPWPAPAAFKKAPDFSGGADAYLQWLTETALSQALETGRLKPQWNALLGYSLAGLFAAYAAYRSHVFTRTASVSGSLWFDGWTDFIQTNPLSPLPQKACFSVGDKEKNSKNPRMAVVETATLATQQNWQQQGVECVFELNAGGHFENVPLRLYRAAEYLLG</sequence>
<evidence type="ECO:0000313" key="1">
    <source>
        <dbReference type="EMBL" id="ASK28356.1"/>
    </source>
</evidence>
<evidence type="ECO:0000313" key="2">
    <source>
        <dbReference type="Proteomes" id="UP000198238"/>
    </source>
</evidence>
<gene>
    <name evidence="1" type="ORF">BG910_11955</name>
</gene>
<dbReference type="RefSeq" id="WP_089037045.1">
    <property type="nucleotide sequence ID" value="NZ_CP022278.1"/>
</dbReference>
<dbReference type="InterPro" id="IPR000801">
    <property type="entry name" value="Esterase-like"/>
</dbReference>
<dbReference type="AlphaFoldDB" id="A0A220S4L1"/>
<dbReference type="Pfam" id="PF00756">
    <property type="entry name" value="Esterase"/>
    <property type="match status" value="1"/>
</dbReference>
<reference evidence="1 2" key="1">
    <citation type="submission" date="2017-06" db="EMBL/GenBank/DDBJ databases">
        <title>Neisseria chenwenguii sp. nov., isolated from the intestinal contents of Tibetan Plateau Pika in Yushu, Qinghai Province, China.</title>
        <authorList>
            <person name="Zhang G."/>
        </authorList>
    </citation>
    <scope>NUCLEOTIDE SEQUENCE [LARGE SCALE GENOMIC DNA]</scope>
    <source>
        <strain evidence="1 2">10023</strain>
    </source>
</reference>
<dbReference type="Proteomes" id="UP000198238">
    <property type="component" value="Chromosome"/>
</dbReference>
<organism evidence="1 2">
    <name type="scientific">Neisseria chenwenguii</name>
    <dbReference type="NCBI Taxonomy" id="1853278"/>
    <lineage>
        <taxon>Bacteria</taxon>
        <taxon>Pseudomonadati</taxon>
        <taxon>Pseudomonadota</taxon>
        <taxon>Betaproteobacteria</taxon>
        <taxon>Neisseriales</taxon>
        <taxon>Neisseriaceae</taxon>
        <taxon>Neisseria</taxon>
    </lineage>
</organism>
<keyword evidence="2" id="KW-1185">Reference proteome</keyword>
<dbReference type="SUPFAM" id="SSF53474">
    <property type="entry name" value="alpha/beta-Hydrolases"/>
    <property type="match status" value="1"/>
</dbReference>
<proteinExistence type="predicted"/>
<name>A0A220S4L1_9NEIS</name>
<dbReference type="Gene3D" id="3.40.50.1820">
    <property type="entry name" value="alpha/beta hydrolase"/>
    <property type="match status" value="1"/>
</dbReference>
<protein>
    <recommendedName>
        <fullName evidence="3">Esterase</fullName>
    </recommendedName>
</protein>
<accession>A0A220S4L1</accession>
<evidence type="ECO:0008006" key="3">
    <source>
        <dbReference type="Google" id="ProtNLM"/>
    </source>
</evidence>
<dbReference type="InterPro" id="IPR029058">
    <property type="entry name" value="AB_hydrolase_fold"/>
</dbReference>
<dbReference type="KEGG" id="nei:BG910_11955"/>
<dbReference type="EMBL" id="CP022278">
    <property type="protein sequence ID" value="ASK28356.1"/>
    <property type="molecule type" value="Genomic_DNA"/>
</dbReference>